<evidence type="ECO:0000256" key="2">
    <source>
        <dbReference type="ARBA" id="ARBA00022679"/>
    </source>
</evidence>
<dbReference type="CDD" id="cd01647">
    <property type="entry name" value="RT_LTR"/>
    <property type="match status" value="1"/>
</dbReference>
<dbReference type="InterPro" id="IPR043502">
    <property type="entry name" value="DNA/RNA_pol_sf"/>
</dbReference>
<dbReference type="PANTHER" id="PTHR37984">
    <property type="entry name" value="PROTEIN CBG26694"/>
    <property type="match status" value="1"/>
</dbReference>
<dbReference type="Gene3D" id="2.40.70.10">
    <property type="entry name" value="Acid Proteases"/>
    <property type="match status" value="1"/>
</dbReference>
<dbReference type="InterPro" id="IPR055510">
    <property type="entry name" value="DUF7083"/>
</dbReference>
<dbReference type="Pfam" id="PF00078">
    <property type="entry name" value="RVT_1"/>
    <property type="match status" value="1"/>
</dbReference>
<dbReference type="InterPro" id="IPR043128">
    <property type="entry name" value="Rev_trsase/Diguanyl_cyclase"/>
</dbReference>
<dbReference type="Gene3D" id="3.30.70.270">
    <property type="match status" value="2"/>
</dbReference>
<dbReference type="InterPro" id="IPR000477">
    <property type="entry name" value="RT_dom"/>
</dbReference>
<evidence type="ECO:0000313" key="9">
    <source>
        <dbReference type="EnsemblMetazoa" id="AALFPA23_006153.P7957"/>
    </source>
</evidence>
<dbReference type="SUPFAM" id="SSF50630">
    <property type="entry name" value="Acid proteases"/>
    <property type="match status" value="1"/>
</dbReference>
<keyword evidence="5" id="KW-0255">Endonuclease</keyword>
<evidence type="ECO:0000256" key="1">
    <source>
        <dbReference type="ARBA" id="ARBA00012493"/>
    </source>
</evidence>
<dbReference type="Pfam" id="PF23309">
    <property type="entry name" value="DUF7083"/>
    <property type="match status" value="1"/>
</dbReference>
<evidence type="ECO:0000256" key="3">
    <source>
        <dbReference type="ARBA" id="ARBA00022695"/>
    </source>
</evidence>
<dbReference type="Gene3D" id="3.10.10.10">
    <property type="entry name" value="HIV Type 1 Reverse Transcriptase, subunit A, domain 1"/>
    <property type="match status" value="1"/>
</dbReference>
<dbReference type="EC" id="2.7.7.49" evidence="1"/>
<dbReference type="InterPro" id="IPR041373">
    <property type="entry name" value="RT_RNaseH"/>
</dbReference>
<reference evidence="9" key="2">
    <citation type="submission" date="2025-05" db="UniProtKB">
        <authorList>
            <consortium name="EnsemblMetazoa"/>
        </authorList>
    </citation>
    <scope>IDENTIFICATION</scope>
    <source>
        <strain evidence="9">Foshan</strain>
    </source>
</reference>
<protein>
    <recommendedName>
        <fullName evidence="1">RNA-directed DNA polymerase</fullName>
        <ecNumber evidence="1">2.7.7.49</ecNumber>
    </recommendedName>
</protein>
<keyword evidence="3" id="KW-0548">Nucleotidyltransferase</keyword>
<dbReference type="PANTHER" id="PTHR37984:SF5">
    <property type="entry name" value="PROTEIN NYNRIN-LIKE"/>
    <property type="match status" value="1"/>
</dbReference>
<dbReference type="InterPro" id="IPR050951">
    <property type="entry name" value="Retrovirus_Pol_polyprotein"/>
</dbReference>
<keyword evidence="6" id="KW-0378">Hydrolase</keyword>
<dbReference type="SUPFAM" id="SSF56672">
    <property type="entry name" value="DNA/RNA polymerases"/>
    <property type="match status" value="1"/>
</dbReference>
<evidence type="ECO:0000256" key="6">
    <source>
        <dbReference type="ARBA" id="ARBA00022801"/>
    </source>
</evidence>
<dbReference type="EnsemblMetazoa" id="AALFPA23_006153.R7957">
    <property type="protein sequence ID" value="AALFPA23_006153.P7957"/>
    <property type="gene ID" value="AALFPA23_006153"/>
</dbReference>
<feature type="domain" description="Reverse transcriptase" evidence="8">
    <location>
        <begin position="504"/>
        <end position="683"/>
    </location>
</feature>
<dbReference type="RefSeq" id="XP_062716280.1">
    <property type="nucleotide sequence ID" value="XM_062860296.1"/>
</dbReference>
<keyword evidence="4" id="KW-0540">Nuclease</keyword>
<dbReference type="InterPro" id="IPR021109">
    <property type="entry name" value="Peptidase_aspartic_dom_sf"/>
</dbReference>
<proteinExistence type="predicted"/>
<dbReference type="PROSITE" id="PS50878">
    <property type="entry name" value="RT_POL"/>
    <property type="match status" value="1"/>
</dbReference>
<keyword evidence="2" id="KW-0808">Transferase</keyword>
<organism evidence="9 10">
    <name type="scientific">Aedes albopictus</name>
    <name type="common">Asian tiger mosquito</name>
    <name type="synonym">Stegomyia albopicta</name>
    <dbReference type="NCBI Taxonomy" id="7160"/>
    <lineage>
        <taxon>Eukaryota</taxon>
        <taxon>Metazoa</taxon>
        <taxon>Ecdysozoa</taxon>
        <taxon>Arthropoda</taxon>
        <taxon>Hexapoda</taxon>
        <taxon>Insecta</taxon>
        <taxon>Pterygota</taxon>
        <taxon>Neoptera</taxon>
        <taxon>Endopterygota</taxon>
        <taxon>Diptera</taxon>
        <taxon>Nematocera</taxon>
        <taxon>Culicoidea</taxon>
        <taxon>Culicidae</taxon>
        <taxon>Culicinae</taxon>
        <taxon>Aedini</taxon>
        <taxon>Aedes</taxon>
        <taxon>Stegomyia</taxon>
    </lineage>
</organism>
<accession>A0ABM1Y6A1</accession>
<evidence type="ECO:0000313" key="10">
    <source>
        <dbReference type="Proteomes" id="UP000069940"/>
    </source>
</evidence>
<evidence type="ECO:0000256" key="4">
    <source>
        <dbReference type="ARBA" id="ARBA00022722"/>
    </source>
</evidence>
<dbReference type="Proteomes" id="UP000069940">
    <property type="component" value="Unassembled WGS sequence"/>
</dbReference>
<dbReference type="CDD" id="cd09274">
    <property type="entry name" value="RNase_HI_RT_Ty3"/>
    <property type="match status" value="1"/>
</dbReference>
<evidence type="ECO:0000256" key="5">
    <source>
        <dbReference type="ARBA" id="ARBA00022759"/>
    </source>
</evidence>
<evidence type="ECO:0000259" key="8">
    <source>
        <dbReference type="PROSITE" id="PS50878"/>
    </source>
</evidence>
<evidence type="ECO:0000256" key="7">
    <source>
        <dbReference type="ARBA" id="ARBA00022918"/>
    </source>
</evidence>
<keyword evidence="7" id="KW-0695">RNA-directed DNA polymerase</keyword>
<dbReference type="Pfam" id="PF17917">
    <property type="entry name" value="RT_RNaseH"/>
    <property type="match status" value="1"/>
</dbReference>
<reference evidence="10" key="1">
    <citation type="journal article" date="2015" name="Proc. Natl. Acad. Sci. U.S.A.">
        <title>Genome sequence of the Asian Tiger mosquito, Aedes albopictus, reveals insights into its biology, genetics, and evolution.</title>
        <authorList>
            <person name="Chen X.G."/>
            <person name="Jiang X."/>
            <person name="Gu J."/>
            <person name="Xu M."/>
            <person name="Wu Y."/>
            <person name="Deng Y."/>
            <person name="Zhang C."/>
            <person name="Bonizzoni M."/>
            <person name="Dermauw W."/>
            <person name="Vontas J."/>
            <person name="Armbruster P."/>
            <person name="Huang X."/>
            <person name="Yang Y."/>
            <person name="Zhang H."/>
            <person name="He W."/>
            <person name="Peng H."/>
            <person name="Liu Y."/>
            <person name="Wu K."/>
            <person name="Chen J."/>
            <person name="Lirakis M."/>
            <person name="Topalis P."/>
            <person name="Van Leeuwen T."/>
            <person name="Hall A.B."/>
            <person name="Jiang X."/>
            <person name="Thorpe C."/>
            <person name="Mueller R.L."/>
            <person name="Sun C."/>
            <person name="Waterhouse R.M."/>
            <person name="Yan G."/>
            <person name="Tu Z.J."/>
            <person name="Fang X."/>
            <person name="James A.A."/>
        </authorList>
    </citation>
    <scope>NUCLEOTIDE SEQUENCE [LARGE SCALE GENOMIC DNA]</scope>
    <source>
        <strain evidence="10">Foshan</strain>
    </source>
</reference>
<sequence>MPDDDLKNAILRLTDLIVQQQQRISALERSEASADGCEKIIESLASGIQEFQFDPDNGLFFDSWYSRYEDVFKEDGKRLDDAAKVRLLLRKLSTTVHERYVDSILPKHPREFKLDETVGKLKKLFGRRKSIFHARYQCLQYFKNEADDFTSYAAKVNKHCEAFQLSKLSSDQFKALQFICGLQSPRDADVRARLISKLEAEETTPARPDGPSTITLENLVEECHRIVNLKQDTQMVESKDKHINAISRNNKDTAQKKFKTPKTPCWKCGDLHYIRFCPFSSHTCSKCKQKGHKEGYCSNEKVKPKPFNQFKPKDNLKTKGIFSVRNVVSRRKFVTVELNGVAVKLQHDSASDITVISEENWIKIGRPPTRNTDEAAITASGDNLKLLAELHTEVTIGNVSKTGRIFISNNPDLNVLGIETMDLFDLWSVPINSLVNSVQQRPEDFTKQLKEKFPEVFRSTLGRCTKAKIKLFLKEDARPVYCPKRPVAYAALPKVDAELQRLQDKGIISPVQFSDWAAPIVVVRKADNISVRVCGDYSTGLNNALESDRHPLPHPDDLFAELSGARYFTHLDLSDAYLQVEVDEASRKLLTVNTHRGLFQYNRLPPGVKSAPGAFQRIIDSMVAGIPGVKPYLDDILIAGRTKEEHDRSLYAVLERIREFGFHLNIEKCKFAVTQIKFLGHVVDKDGIRPDPSKTLAISQMPPPKDVKQLRSYLGAINYYGRFVKQMKELRAPLDNLLKKDGRWNWSSECQQSFDKFKSILCSKLLLTHFDPTKEIIVAADASKYGLGAVIMHRFPSGEIKAIAHASRSLTSAEANYGQIEKEALALIFGVTRFHKMLYGRRFILQTDHQPLIKIFGSKKGIPVYTANRLQRWALTLLLYDFEIQHVSTDKFGCADILSRLMSTQSRPDEDYVLAAIHVENEVKAVISDTINKLRYVQHDCC</sequence>
<dbReference type="GeneID" id="134291901"/>
<keyword evidence="10" id="KW-1185">Reference proteome</keyword>
<name>A0ABM1Y6A1_AEDAL</name>